<comment type="subcellular location">
    <subcellularLocation>
        <location evidence="1">Membrane</location>
        <topology evidence="1">Multi-pass membrane protein</topology>
    </subcellularLocation>
</comment>
<keyword evidence="5 6" id="KW-0472">Membrane</keyword>
<evidence type="ECO:0000256" key="3">
    <source>
        <dbReference type="ARBA" id="ARBA00022692"/>
    </source>
</evidence>
<dbReference type="VEuPathDB" id="MicrosporidiaDB:HERIO_899"/>
<name>A0A1X0QBV8_9MICR</name>
<reference evidence="7 8" key="1">
    <citation type="journal article" date="2017" name="Environ. Microbiol.">
        <title>Decay of the glycolytic pathway and adaptation to intranuclear parasitism within Enterocytozoonidae microsporidia.</title>
        <authorList>
            <person name="Wiredu Boakye D."/>
            <person name="Jaroenlak P."/>
            <person name="Prachumwat A."/>
            <person name="Williams T.A."/>
            <person name="Bateman K.S."/>
            <person name="Itsathitphaisarn O."/>
            <person name="Sritunyalucksana K."/>
            <person name="Paszkiewicz K.H."/>
            <person name="Moore K.A."/>
            <person name="Stentiford G.D."/>
            <person name="Williams B.A."/>
        </authorList>
    </citation>
    <scope>NUCLEOTIDE SEQUENCE [LARGE SCALE GENOMIC DNA]</scope>
    <source>
        <strain evidence="7 8">GB1</strain>
    </source>
</reference>
<dbReference type="InterPro" id="IPR005045">
    <property type="entry name" value="CDC50/LEM3_fam"/>
</dbReference>
<dbReference type="EMBL" id="LVKB01000034">
    <property type="protein sequence ID" value="ORD97247.1"/>
    <property type="molecule type" value="Genomic_DNA"/>
</dbReference>
<dbReference type="PANTHER" id="PTHR10926:SF0">
    <property type="entry name" value="CDC50, ISOFORM A"/>
    <property type="match status" value="1"/>
</dbReference>
<keyword evidence="4 6" id="KW-1133">Transmembrane helix</keyword>
<comment type="similarity">
    <text evidence="2">Belongs to the CDC50/LEM3 family.</text>
</comment>
<evidence type="ECO:0000313" key="7">
    <source>
        <dbReference type="EMBL" id="ORD97247.1"/>
    </source>
</evidence>
<keyword evidence="3 6" id="KW-0812">Transmembrane</keyword>
<evidence type="ECO:0000256" key="2">
    <source>
        <dbReference type="ARBA" id="ARBA00009457"/>
    </source>
</evidence>
<comment type="caution">
    <text evidence="7">The sequence shown here is derived from an EMBL/GenBank/DDBJ whole genome shotgun (WGS) entry which is preliminary data.</text>
</comment>
<evidence type="ECO:0000313" key="8">
    <source>
        <dbReference type="Proteomes" id="UP000192356"/>
    </source>
</evidence>
<dbReference type="VEuPathDB" id="MicrosporidiaDB:A0H76_2803"/>
<dbReference type="Proteomes" id="UP000192356">
    <property type="component" value="Unassembled WGS sequence"/>
</dbReference>
<dbReference type="PANTHER" id="PTHR10926">
    <property type="entry name" value="CELL CYCLE CONTROL PROTEIN 50"/>
    <property type="match status" value="1"/>
</dbReference>
<evidence type="ECO:0000256" key="5">
    <source>
        <dbReference type="ARBA" id="ARBA00023136"/>
    </source>
</evidence>
<evidence type="ECO:0000256" key="1">
    <source>
        <dbReference type="ARBA" id="ARBA00004141"/>
    </source>
</evidence>
<dbReference type="GO" id="GO:0005886">
    <property type="term" value="C:plasma membrane"/>
    <property type="evidence" value="ECO:0007669"/>
    <property type="project" value="TreeGrafter"/>
</dbReference>
<evidence type="ECO:0008006" key="9">
    <source>
        <dbReference type="Google" id="ProtNLM"/>
    </source>
</evidence>
<protein>
    <recommendedName>
        <fullName evidence="9">CDC50</fullName>
    </recommendedName>
</protein>
<proteinExistence type="inferred from homology"/>
<feature type="transmembrane region" description="Helical" evidence="6">
    <location>
        <begin position="259"/>
        <end position="280"/>
    </location>
</feature>
<dbReference type="AlphaFoldDB" id="A0A1X0QBV8"/>
<evidence type="ECO:0000256" key="6">
    <source>
        <dbReference type="SAM" id="Phobius"/>
    </source>
</evidence>
<dbReference type="GO" id="GO:0005794">
    <property type="term" value="C:Golgi apparatus"/>
    <property type="evidence" value="ECO:0007669"/>
    <property type="project" value="TreeGrafter"/>
</dbReference>
<sequence length="284" mass="32739">MNLDCINDVDFFTQKINGRYRNINRRRIAFKIFIFGLLALTLSCVSALIYSGIYERKFSYSNNLNKTVNIIPNKEIYFYIGTDLNQARLNFSKSINYDQLKGESRDLDLSRTKPLDQRNGKDYYPAGKLPASFFQDSIKIDGIDLPEGDITFEDEKRIIGFTDYKRDEINLPTGWSSKTNKNTTPLNFSPERFSTLPILNTRFINWINIGSFVDSRKLWGKFISPSNKINISIKGVNNSYFKKRNILLTDGSILGLKNYIYSAILFFISLLAFIIAFVVLNQII</sequence>
<dbReference type="Pfam" id="PF03381">
    <property type="entry name" value="CDC50"/>
    <property type="match status" value="1"/>
</dbReference>
<organism evidence="7 8">
    <name type="scientific">Hepatospora eriocheir</name>
    <dbReference type="NCBI Taxonomy" id="1081669"/>
    <lineage>
        <taxon>Eukaryota</taxon>
        <taxon>Fungi</taxon>
        <taxon>Fungi incertae sedis</taxon>
        <taxon>Microsporidia</taxon>
        <taxon>Hepatosporidae</taxon>
        <taxon>Hepatospora</taxon>
    </lineage>
</organism>
<accession>A0A1X0QBV8</accession>
<dbReference type="GO" id="GO:0005783">
    <property type="term" value="C:endoplasmic reticulum"/>
    <property type="evidence" value="ECO:0007669"/>
    <property type="project" value="TreeGrafter"/>
</dbReference>
<evidence type="ECO:0000256" key="4">
    <source>
        <dbReference type="ARBA" id="ARBA00022989"/>
    </source>
</evidence>
<feature type="transmembrane region" description="Helical" evidence="6">
    <location>
        <begin position="28"/>
        <end position="53"/>
    </location>
</feature>
<keyword evidence="8" id="KW-1185">Reference proteome</keyword>
<dbReference type="OrthoDB" id="340608at2759"/>
<gene>
    <name evidence="7" type="ORF">HERIO_899</name>
</gene>